<accession>A0AC60A5C3</accession>
<organism evidence="1 2">
    <name type="scientific">Rangifer tarandus platyrhynchus</name>
    <name type="common">Svalbard reindeer</name>
    <dbReference type="NCBI Taxonomy" id="3082113"/>
    <lineage>
        <taxon>Eukaryota</taxon>
        <taxon>Metazoa</taxon>
        <taxon>Chordata</taxon>
        <taxon>Craniata</taxon>
        <taxon>Vertebrata</taxon>
        <taxon>Euteleostomi</taxon>
        <taxon>Mammalia</taxon>
        <taxon>Eutheria</taxon>
        <taxon>Laurasiatheria</taxon>
        <taxon>Artiodactyla</taxon>
        <taxon>Ruminantia</taxon>
        <taxon>Pecora</taxon>
        <taxon>Cervidae</taxon>
        <taxon>Odocoileinae</taxon>
        <taxon>Rangifer</taxon>
    </lineage>
</organism>
<protein>
    <submittedName>
        <fullName evidence="1">Uncharacterized protein</fullName>
    </submittedName>
</protein>
<gene>
    <name evidence="1" type="ORF">MRATA1EN22A_LOCUS26981</name>
</gene>
<dbReference type="EMBL" id="OX596092">
    <property type="protein sequence ID" value="CAN0560203.1"/>
    <property type="molecule type" value="Genomic_DNA"/>
</dbReference>
<evidence type="ECO:0000313" key="2">
    <source>
        <dbReference type="Proteomes" id="UP001162501"/>
    </source>
</evidence>
<proteinExistence type="predicted"/>
<reference evidence="1" key="2">
    <citation type="submission" date="2025-03" db="EMBL/GenBank/DDBJ databases">
        <authorList>
            <consortium name="ELIXIR-Norway"/>
            <consortium name="Elixir Norway"/>
        </authorList>
    </citation>
    <scope>NUCLEOTIDE SEQUENCE</scope>
</reference>
<reference evidence="1" key="1">
    <citation type="submission" date="2023-05" db="EMBL/GenBank/DDBJ databases">
        <authorList>
            <consortium name="ELIXIR-Norway"/>
        </authorList>
    </citation>
    <scope>NUCLEOTIDE SEQUENCE</scope>
</reference>
<evidence type="ECO:0000313" key="1">
    <source>
        <dbReference type="EMBL" id="CAN0560203.1"/>
    </source>
</evidence>
<sequence>MVYGLSCPMACGIFSDQGSNPCPLHWQKDSYPLYQQGSPETDFCFQACYVQRNVYLRRCVCETGKMKTVYLNVSHWSALIFLKPWCLYKSLGKIAVRQMLIQ</sequence>
<dbReference type="Proteomes" id="UP001162501">
    <property type="component" value="Chromosome 8"/>
</dbReference>
<name>A0AC60A5C3_RANTA</name>